<dbReference type="PANTHER" id="PTHR43840:SF13">
    <property type="entry name" value="CATION EFFLUX PROTEIN CYTOPLASMIC DOMAIN-CONTAINING PROTEIN"/>
    <property type="match status" value="1"/>
</dbReference>
<evidence type="ECO:0000256" key="4">
    <source>
        <dbReference type="ARBA" id="ARBA00022692"/>
    </source>
</evidence>
<accession>A0A0N5D3X7</accession>
<sequence>MAGDGSSSEESSIQLAKFNCATTGYVSENVGMPVTFELLDSVSEKKAESSEDDEILLSFHGTSSVVTEKSLKKKNNSSFDHNGSSLFMMLSRLSPVLNRNPKRISKFYRKQSDLMESFKKDSTVIEEHRRKRQNTVSSEEMVESKMILLKQKSADEDVCMETLSINHPSDVPIVKIRRQSFIFRVQTPVNLHMAVTARWLAMTTLIANVSLVIAKTAAAYLSGSLSIISSLVDSTVDITSGLVIWLTARAIKKRDPYMYPRGRTRLEPIALIIVSVIMGVASIQMVLQSLDSVIHGTVNPKVDIISLCIMIATVFIKLTLVFLCRNFSYDSSVAVLAQDHRNDCISNTVAIICAWFASNYWLYFDPIGAIIVSIYIAITWFFTGREHLSMLSGKSAKPEFINRIVKVCIEHDKRIDYIDTVYVYHFGTRFLVEVHIVMDPNMTLRESHDISEALQTNIESLTEVERAFVHCDYEYDHLPTDEHKVV</sequence>
<evidence type="ECO:0000313" key="12">
    <source>
        <dbReference type="Proteomes" id="UP000276776"/>
    </source>
</evidence>
<gene>
    <name evidence="11" type="ORF">TCLT_LOCUS7639</name>
</gene>
<dbReference type="Gene3D" id="3.30.70.1350">
    <property type="entry name" value="Cation efflux protein, cytoplasmic domain"/>
    <property type="match status" value="1"/>
</dbReference>
<evidence type="ECO:0000256" key="6">
    <source>
        <dbReference type="ARBA" id="ARBA00023065"/>
    </source>
</evidence>
<dbReference type="SUPFAM" id="SSF161111">
    <property type="entry name" value="Cation efflux protein transmembrane domain-like"/>
    <property type="match status" value="1"/>
</dbReference>
<dbReference type="InterPro" id="IPR050291">
    <property type="entry name" value="CDF_Transporter"/>
</dbReference>
<dbReference type="NCBIfam" id="TIGR01297">
    <property type="entry name" value="CDF"/>
    <property type="match status" value="1"/>
</dbReference>
<keyword evidence="4 8" id="KW-0812">Transmembrane</keyword>
<dbReference type="FunFam" id="3.30.70.1350:FF:000001">
    <property type="entry name" value="Metal tolerance protein 11"/>
    <property type="match status" value="1"/>
</dbReference>
<dbReference type="GO" id="GO:0016020">
    <property type="term" value="C:membrane"/>
    <property type="evidence" value="ECO:0007669"/>
    <property type="project" value="InterPro"/>
</dbReference>
<dbReference type="GO" id="GO:0012505">
    <property type="term" value="C:endomembrane system"/>
    <property type="evidence" value="ECO:0007669"/>
    <property type="project" value="UniProtKB-SubCell"/>
</dbReference>
<keyword evidence="12" id="KW-1185">Reference proteome</keyword>
<evidence type="ECO:0000313" key="11">
    <source>
        <dbReference type="EMBL" id="VDN05117.1"/>
    </source>
</evidence>
<evidence type="ECO:0000259" key="9">
    <source>
        <dbReference type="Pfam" id="PF01545"/>
    </source>
</evidence>
<dbReference type="InterPro" id="IPR027470">
    <property type="entry name" value="Cation_efflux_CTD"/>
</dbReference>
<dbReference type="InterPro" id="IPR036837">
    <property type="entry name" value="Cation_efflux_CTD_sf"/>
</dbReference>
<feature type="transmembrane region" description="Helical" evidence="8">
    <location>
        <begin position="302"/>
        <end position="323"/>
    </location>
</feature>
<dbReference type="PANTHER" id="PTHR43840">
    <property type="entry name" value="MITOCHONDRIAL METAL TRANSPORTER 1-RELATED"/>
    <property type="match status" value="1"/>
</dbReference>
<dbReference type="GO" id="GO:0008324">
    <property type="term" value="F:monoatomic cation transmembrane transporter activity"/>
    <property type="evidence" value="ECO:0007669"/>
    <property type="project" value="InterPro"/>
</dbReference>
<dbReference type="OMA" id="VHTDYDY"/>
<keyword evidence="6" id="KW-0406">Ion transport</keyword>
<dbReference type="STRING" id="103827.A0A0N5D3X7"/>
<evidence type="ECO:0000256" key="3">
    <source>
        <dbReference type="ARBA" id="ARBA00022448"/>
    </source>
</evidence>
<evidence type="ECO:0000256" key="7">
    <source>
        <dbReference type="ARBA" id="ARBA00023136"/>
    </source>
</evidence>
<keyword evidence="7 8" id="KW-0472">Membrane</keyword>
<dbReference type="Gene3D" id="1.20.1510.10">
    <property type="entry name" value="Cation efflux protein transmembrane domain"/>
    <property type="match status" value="1"/>
</dbReference>
<dbReference type="EMBL" id="UYYF01004531">
    <property type="protein sequence ID" value="VDN05117.1"/>
    <property type="molecule type" value="Genomic_DNA"/>
</dbReference>
<evidence type="ECO:0000256" key="5">
    <source>
        <dbReference type="ARBA" id="ARBA00022989"/>
    </source>
</evidence>
<evidence type="ECO:0000256" key="1">
    <source>
        <dbReference type="ARBA" id="ARBA00004127"/>
    </source>
</evidence>
<name>A0A0N5D3X7_THECL</name>
<dbReference type="WBParaSite" id="TCLT_0000765001-mRNA-1">
    <property type="protein sequence ID" value="TCLT_0000765001-mRNA-1"/>
    <property type="gene ID" value="TCLT_0000765001"/>
</dbReference>
<dbReference type="InterPro" id="IPR058533">
    <property type="entry name" value="Cation_efflux_TM"/>
</dbReference>
<proteinExistence type="inferred from homology"/>
<keyword evidence="3" id="KW-0813">Transport</keyword>
<evidence type="ECO:0000256" key="8">
    <source>
        <dbReference type="SAM" id="Phobius"/>
    </source>
</evidence>
<feature type="transmembrane region" description="Helical" evidence="8">
    <location>
        <begin position="227"/>
        <end position="248"/>
    </location>
</feature>
<comment type="subcellular location">
    <subcellularLocation>
        <location evidence="1">Endomembrane system</location>
        <topology evidence="1">Multi-pass membrane protein</topology>
    </subcellularLocation>
</comment>
<organism evidence="13">
    <name type="scientific">Thelazia callipaeda</name>
    <name type="common">Oriental eyeworm</name>
    <name type="synonym">Parasitic nematode</name>
    <dbReference type="NCBI Taxonomy" id="103827"/>
    <lineage>
        <taxon>Eukaryota</taxon>
        <taxon>Metazoa</taxon>
        <taxon>Ecdysozoa</taxon>
        <taxon>Nematoda</taxon>
        <taxon>Chromadorea</taxon>
        <taxon>Rhabditida</taxon>
        <taxon>Spirurina</taxon>
        <taxon>Spiruromorpha</taxon>
        <taxon>Thelazioidea</taxon>
        <taxon>Thelaziidae</taxon>
        <taxon>Thelazia</taxon>
    </lineage>
</organism>
<feature type="transmembrane region" description="Helical" evidence="8">
    <location>
        <begin position="199"/>
        <end position="221"/>
    </location>
</feature>
<dbReference type="AlphaFoldDB" id="A0A0N5D3X7"/>
<reference evidence="11 12" key="2">
    <citation type="submission" date="2018-11" db="EMBL/GenBank/DDBJ databases">
        <authorList>
            <consortium name="Pathogen Informatics"/>
        </authorList>
    </citation>
    <scope>NUCLEOTIDE SEQUENCE [LARGE SCALE GENOMIC DNA]</scope>
</reference>
<feature type="transmembrane region" description="Helical" evidence="8">
    <location>
        <begin position="269"/>
        <end position="290"/>
    </location>
</feature>
<dbReference type="SUPFAM" id="SSF160240">
    <property type="entry name" value="Cation efflux protein cytoplasmic domain-like"/>
    <property type="match status" value="1"/>
</dbReference>
<dbReference type="OrthoDB" id="78296at2759"/>
<feature type="domain" description="Cation efflux protein transmembrane" evidence="9">
    <location>
        <begin position="204"/>
        <end position="391"/>
    </location>
</feature>
<protein>
    <submittedName>
        <fullName evidence="13">ZT_dimer domain-containing protein</fullName>
    </submittedName>
</protein>
<dbReference type="Proteomes" id="UP000276776">
    <property type="component" value="Unassembled WGS sequence"/>
</dbReference>
<dbReference type="InterPro" id="IPR002524">
    <property type="entry name" value="Cation_efflux"/>
</dbReference>
<dbReference type="Pfam" id="PF16916">
    <property type="entry name" value="ZT_dimer"/>
    <property type="match status" value="1"/>
</dbReference>
<evidence type="ECO:0000256" key="2">
    <source>
        <dbReference type="ARBA" id="ARBA00008873"/>
    </source>
</evidence>
<dbReference type="FunFam" id="1.20.1510.10:FF:000005">
    <property type="entry name" value="Putative Cation diffusion facilitator 1"/>
    <property type="match status" value="1"/>
</dbReference>
<feature type="transmembrane region" description="Helical" evidence="8">
    <location>
        <begin position="367"/>
        <end position="384"/>
    </location>
</feature>
<keyword evidence="5 8" id="KW-1133">Transmembrane helix</keyword>
<feature type="domain" description="Cation efflux protein cytoplasmic" evidence="10">
    <location>
        <begin position="397"/>
        <end position="472"/>
    </location>
</feature>
<reference evidence="13" key="1">
    <citation type="submission" date="2017-02" db="UniProtKB">
        <authorList>
            <consortium name="WormBaseParasite"/>
        </authorList>
    </citation>
    <scope>IDENTIFICATION</scope>
</reference>
<dbReference type="InterPro" id="IPR027469">
    <property type="entry name" value="Cation_efflux_TMD_sf"/>
</dbReference>
<evidence type="ECO:0000313" key="13">
    <source>
        <dbReference type="WBParaSite" id="TCLT_0000765001-mRNA-1"/>
    </source>
</evidence>
<dbReference type="Pfam" id="PF01545">
    <property type="entry name" value="Cation_efflux"/>
    <property type="match status" value="1"/>
</dbReference>
<evidence type="ECO:0000259" key="10">
    <source>
        <dbReference type="Pfam" id="PF16916"/>
    </source>
</evidence>
<comment type="similarity">
    <text evidence="2">Belongs to the cation diffusion facilitator (CDF) transporter (TC 2.A.4) family. SLC30A subfamily.</text>
</comment>